<sequence>MLVLGRPGSGCTTLLKVLARTWDSFLEVKGDIHYAGMRAQELPPEFKSEIVYCSEDDSQFPTLLVKDTIDFALKLRRPATFPMNNQHFSAEYTKKLLASVGILHTAKTIVGDSFMQDISGGEQRRVSLAEVLAVNPAVTCWDNPIRGLDSSSAFEFLQLLKKMSVATGMTNVVTLY</sequence>
<dbReference type="AlphaFoldDB" id="A0A5N6UC72"/>
<evidence type="ECO:0000256" key="1">
    <source>
        <dbReference type="ARBA" id="ARBA00022448"/>
    </source>
</evidence>
<organism evidence="3 4">
    <name type="scientific">Aspergillus tamarii</name>
    <dbReference type="NCBI Taxonomy" id="41984"/>
    <lineage>
        <taxon>Eukaryota</taxon>
        <taxon>Fungi</taxon>
        <taxon>Dikarya</taxon>
        <taxon>Ascomycota</taxon>
        <taxon>Pezizomycotina</taxon>
        <taxon>Eurotiomycetes</taxon>
        <taxon>Eurotiomycetidae</taxon>
        <taxon>Eurotiales</taxon>
        <taxon>Aspergillaceae</taxon>
        <taxon>Aspergillus</taxon>
        <taxon>Aspergillus subgen. Circumdati</taxon>
    </lineage>
</organism>
<gene>
    <name evidence="3" type="ORF">BDV40DRAFT_281964</name>
</gene>
<dbReference type="EMBL" id="ML738775">
    <property type="protein sequence ID" value="KAE8156163.1"/>
    <property type="molecule type" value="Genomic_DNA"/>
</dbReference>
<evidence type="ECO:0000313" key="4">
    <source>
        <dbReference type="Proteomes" id="UP000326950"/>
    </source>
</evidence>
<protein>
    <submittedName>
        <fullName evidence="3">P-loop containing nucleoside triphosphate hydrolase protein</fullName>
    </submittedName>
</protein>
<dbReference type="Proteomes" id="UP000326950">
    <property type="component" value="Unassembled WGS sequence"/>
</dbReference>
<keyword evidence="3" id="KW-0378">Hydrolase</keyword>
<evidence type="ECO:0000259" key="2">
    <source>
        <dbReference type="Pfam" id="PF00005"/>
    </source>
</evidence>
<reference evidence="3 4" key="1">
    <citation type="submission" date="2019-04" db="EMBL/GenBank/DDBJ databases">
        <title>Friends and foes A comparative genomics study of 23 Aspergillus species from section Flavi.</title>
        <authorList>
            <consortium name="DOE Joint Genome Institute"/>
            <person name="Kjaerbolling I."/>
            <person name="Vesth T."/>
            <person name="Frisvad J.C."/>
            <person name="Nybo J.L."/>
            <person name="Theobald S."/>
            <person name="Kildgaard S."/>
            <person name="Isbrandt T."/>
            <person name="Kuo A."/>
            <person name="Sato A."/>
            <person name="Lyhne E.K."/>
            <person name="Kogle M.E."/>
            <person name="Wiebenga A."/>
            <person name="Kun R.S."/>
            <person name="Lubbers R.J."/>
            <person name="Makela M.R."/>
            <person name="Barry K."/>
            <person name="Chovatia M."/>
            <person name="Clum A."/>
            <person name="Daum C."/>
            <person name="Haridas S."/>
            <person name="He G."/>
            <person name="LaButti K."/>
            <person name="Lipzen A."/>
            <person name="Mondo S."/>
            <person name="Riley R."/>
            <person name="Salamov A."/>
            <person name="Simmons B.A."/>
            <person name="Magnuson J.K."/>
            <person name="Henrissat B."/>
            <person name="Mortensen U.H."/>
            <person name="Larsen T.O."/>
            <person name="Devries R.P."/>
            <person name="Grigoriev I.V."/>
            <person name="Machida M."/>
            <person name="Baker S.E."/>
            <person name="Andersen M.R."/>
        </authorList>
    </citation>
    <scope>NUCLEOTIDE SEQUENCE [LARGE SCALE GENOMIC DNA]</scope>
    <source>
        <strain evidence="3 4">CBS 117626</strain>
    </source>
</reference>
<proteinExistence type="predicted"/>
<feature type="domain" description="ABC transporter" evidence="2">
    <location>
        <begin position="3"/>
        <end position="145"/>
    </location>
</feature>
<dbReference type="Gene3D" id="3.40.50.300">
    <property type="entry name" value="P-loop containing nucleotide triphosphate hydrolases"/>
    <property type="match status" value="1"/>
</dbReference>
<dbReference type="PANTHER" id="PTHR19241">
    <property type="entry name" value="ATP-BINDING CASSETTE TRANSPORTER"/>
    <property type="match status" value="1"/>
</dbReference>
<dbReference type="Pfam" id="PF00005">
    <property type="entry name" value="ABC_tran"/>
    <property type="match status" value="1"/>
</dbReference>
<dbReference type="InterPro" id="IPR027417">
    <property type="entry name" value="P-loop_NTPase"/>
</dbReference>
<dbReference type="GO" id="GO:0016887">
    <property type="term" value="F:ATP hydrolysis activity"/>
    <property type="evidence" value="ECO:0007669"/>
    <property type="project" value="InterPro"/>
</dbReference>
<dbReference type="InterPro" id="IPR003439">
    <property type="entry name" value="ABC_transporter-like_ATP-bd"/>
</dbReference>
<evidence type="ECO:0000313" key="3">
    <source>
        <dbReference type="EMBL" id="KAE8156163.1"/>
    </source>
</evidence>
<dbReference type="GO" id="GO:0005524">
    <property type="term" value="F:ATP binding"/>
    <property type="evidence" value="ECO:0007669"/>
    <property type="project" value="InterPro"/>
</dbReference>
<dbReference type="OrthoDB" id="4369563at2759"/>
<keyword evidence="1" id="KW-0813">Transport</keyword>
<name>A0A5N6UC72_ASPTM</name>
<accession>A0A5N6UC72</accession>
<dbReference type="SUPFAM" id="SSF52540">
    <property type="entry name" value="P-loop containing nucleoside triphosphate hydrolases"/>
    <property type="match status" value="1"/>
</dbReference>
<keyword evidence="4" id="KW-1185">Reference proteome</keyword>